<keyword evidence="6" id="KW-1185">Reference proteome</keyword>
<reference evidence="5 6" key="1">
    <citation type="submission" date="2023-03" db="EMBL/GenBank/DDBJ databases">
        <authorList>
            <person name="Shen W."/>
            <person name="Cai J."/>
        </authorList>
    </citation>
    <scope>NUCLEOTIDE SEQUENCE [LARGE SCALE GENOMIC DNA]</scope>
    <source>
        <strain evidence="5 6">D6-4</strain>
    </source>
</reference>
<feature type="domain" description="HTH araC/xylS-type" evidence="4">
    <location>
        <begin position="160"/>
        <end position="260"/>
    </location>
</feature>
<dbReference type="InterPro" id="IPR050204">
    <property type="entry name" value="AraC_XylS_family_regulators"/>
</dbReference>
<evidence type="ECO:0000313" key="6">
    <source>
        <dbReference type="Proteomes" id="UP001252875"/>
    </source>
</evidence>
<organism evidence="5 6">
    <name type="scientific">Enterococcus hulanensis</name>
    <dbReference type="NCBI Taxonomy" id="2559929"/>
    <lineage>
        <taxon>Bacteria</taxon>
        <taxon>Bacillati</taxon>
        <taxon>Bacillota</taxon>
        <taxon>Bacilli</taxon>
        <taxon>Lactobacillales</taxon>
        <taxon>Enterococcaceae</taxon>
        <taxon>Enterococcus</taxon>
    </lineage>
</organism>
<dbReference type="PANTHER" id="PTHR46796">
    <property type="entry name" value="HTH-TYPE TRANSCRIPTIONAL ACTIVATOR RHAS-RELATED"/>
    <property type="match status" value="1"/>
</dbReference>
<evidence type="ECO:0000259" key="4">
    <source>
        <dbReference type="PROSITE" id="PS01124"/>
    </source>
</evidence>
<dbReference type="RefSeq" id="WP_311821954.1">
    <property type="nucleotide sequence ID" value="NZ_JARPYF010000004.1"/>
</dbReference>
<dbReference type="SMART" id="SM00342">
    <property type="entry name" value="HTH_ARAC"/>
    <property type="match status" value="1"/>
</dbReference>
<dbReference type="InterPro" id="IPR009057">
    <property type="entry name" value="Homeodomain-like_sf"/>
</dbReference>
<sequence length="271" mass="31251">MLNKESITKSSLPKVRQDYIVVAPHQLLRPYIANYTFTNPSTMSDQQTILPTISTTLVCTFQDGQFTAGLRGVNTRPTMIANYARQFDFMFLVEFHAAGLFPFLQIDQHQLTDDGFLVDELDQILHQQIAEAYYTAADIPSLTEKLDRIFLARRNPLAINPTFSLAFEKIIECNGNIRMKDLANATYYSEKHLNRLFMKYAGAKMKTCSRIIRLKNAADLLNAHQPVSLLFEQTGHHDYAHFIRDFKNIYGITPKEYLEKMSIFYNDPYKL</sequence>
<protein>
    <submittedName>
        <fullName evidence="5">Helix-turn-helix domain-containing protein</fullName>
    </submittedName>
</protein>
<gene>
    <name evidence="5" type="ORF">P7D85_05385</name>
</gene>
<dbReference type="PANTHER" id="PTHR46796:SF13">
    <property type="entry name" value="HTH-TYPE TRANSCRIPTIONAL ACTIVATOR RHAS"/>
    <property type="match status" value="1"/>
</dbReference>
<dbReference type="Pfam" id="PF20240">
    <property type="entry name" value="DUF6597"/>
    <property type="match status" value="1"/>
</dbReference>
<keyword evidence="3" id="KW-0804">Transcription</keyword>
<keyword evidence="1" id="KW-0805">Transcription regulation</keyword>
<evidence type="ECO:0000256" key="2">
    <source>
        <dbReference type="ARBA" id="ARBA00023125"/>
    </source>
</evidence>
<dbReference type="InterPro" id="IPR018060">
    <property type="entry name" value="HTH_AraC"/>
</dbReference>
<keyword evidence="2" id="KW-0238">DNA-binding</keyword>
<evidence type="ECO:0000256" key="3">
    <source>
        <dbReference type="ARBA" id="ARBA00023163"/>
    </source>
</evidence>
<accession>A0ABU3EWF7</accession>
<dbReference type="SUPFAM" id="SSF46689">
    <property type="entry name" value="Homeodomain-like"/>
    <property type="match status" value="1"/>
</dbReference>
<evidence type="ECO:0000256" key="1">
    <source>
        <dbReference type="ARBA" id="ARBA00023015"/>
    </source>
</evidence>
<evidence type="ECO:0000313" key="5">
    <source>
        <dbReference type="EMBL" id="MDT2599197.1"/>
    </source>
</evidence>
<proteinExistence type="predicted"/>
<name>A0ABU3EWF7_9ENTE</name>
<dbReference type="InterPro" id="IPR046532">
    <property type="entry name" value="DUF6597"/>
</dbReference>
<dbReference type="Pfam" id="PF12833">
    <property type="entry name" value="HTH_18"/>
    <property type="match status" value="1"/>
</dbReference>
<comment type="caution">
    <text evidence="5">The sequence shown here is derived from an EMBL/GenBank/DDBJ whole genome shotgun (WGS) entry which is preliminary data.</text>
</comment>
<dbReference type="Gene3D" id="1.10.10.60">
    <property type="entry name" value="Homeodomain-like"/>
    <property type="match status" value="1"/>
</dbReference>
<dbReference type="Proteomes" id="UP001252875">
    <property type="component" value="Unassembled WGS sequence"/>
</dbReference>
<dbReference type="EMBL" id="JARPYI010000002">
    <property type="protein sequence ID" value="MDT2599197.1"/>
    <property type="molecule type" value="Genomic_DNA"/>
</dbReference>
<dbReference type="PROSITE" id="PS01124">
    <property type="entry name" value="HTH_ARAC_FAMILY_2"/>
    <property type="match status" value="1"/>
</dbReference>